<evidence type="ECO:0000256" key="2">
    <source>
        <dbReference type="ARBA" id="ARBA00022475"/>
    </source>
</evidence>
<dbReference type="OrthoDB" id="338959at2"/>
<protein>
    <recommendedName>
        <fullName evidence="9">Pycsar effector protein domain-containing protein</fullName>
    </recommendedName>
</protein>
<keyword evidence="3 8" id="KW-0812">Transmembrane</keyword>
<accession>A0A4R6XRQ5</accession>
<keyword evidence="11" id="KW-1185">Reference proteome</keyword>
<evidence type="ECO:0000256" key="5">
    <source>
        <dbReference type="ARBA" id="ARBA00022989"/>
    </source>
</evidence>
<feature type="transmembrane region" description="Helical" evidence="8">
    <location>
        <begin position="65"/>
        <end position="88"/>
    </location>
</feature>
<dbReference type="Pfam" id="PF18967">
    <property type="entry name" value="PycTM"/>
    <property type="match status" value="1"/>
</dbReference>
<reference evidence="10 11" key="1">
    <citation type="submission" date="2019-03" db="EMBL/GenBank/DDBJ databases">
        <title>Genomic Encyclopedia of Type Strains, Phase IV (KMG-IV): sequencing the most valuable type-strain genomes for metagenomic binning, comparative biology and taxonomic classification.</title>
        <authorList>
            <person name="Goeker M."/>
        </authorList>
    </citation>
    <scope>NUCLEOTIDE SEQUENCE [LARGE SCALE GENOMIC DNA]</scope>
    <source>
        <strain evidence="10 11">DSM 25488</strain>
    </source>
</reference>
<dbReference type="EMBL" id="SNZB01000003">
    <property type="protein sequence ID" value="TDR20597.1"/>
    <property type="molecule type" value="Genomic_DNA"/>
</dbReference>
<evidence type="ECO:0000313" key="10">
    <source>
        <dbReference type="EMBL" id="TDR20597.1"/>
    </source>
</evidence>
<comment type="subcellular location">
    <subcellularLocation>
        <location evidence="1">Cell membrane</location>
    </subcellularLocation>
</comment>
<dbReference type="AlphaFoldDB" id="A0A4R6XRQ5"/>
<feature type="transmembrane region" description="Helical" evidence="8">
    <location>
        <begin position="158"/>
        <end position="179"/>
    </location>
</feature>
<evidence type="ECO:0000256" key="6">
    <source>
        <dbReference type="ARBA" id="ARBA00023118"/>
    </source>
</evidence>
<organism evidence="10 11">
    <name type="scientific">Marinicella litoralis</name>
    <dbReference type="NCBI Taxonomy" id="644220"/>
    <lineage>
        <taxon>Bacteria</taxon>
        <taxon>Pseudomonadati</taxon>
        <taxon>Pseudomonadota</taxon>
        <taxon>Gammaproteobacteria</taxon>
        <taxon>Lysobacterales</taxon>
        <taxon>Marinicellaceae</taxon>
        <taxon>Marinicella</taxon>
    </lineage>
</organism>
<dbReference type="GO" id="GO:0051607">
    <property type="term" value="P:defense response to virus"/>
    <property type="evidence" value="ECO:0007669"/>
    <property type="project" value="UniProtKB-KW"/>
</dbReference>
<evidence type="ECO:0000259" key="9">
    <source>
        <dbReference type="Pfam" id="PF18967"/>
    </source>
</evidence>
<sequence length="183" mass="20957">MNNNESIVNKPKHDVIQTLRTAHQNQTQLNLMADQKANILIGTLVLMFTVVLTRLLQFMEGNQQLLLPLLVLVLMQLIPLVLTVLVLIPKNINGPKHQDISNIANPLFFGFFTRYSEQTYTTYLNSILQDDESARALLIKDIYQIGLILRRKYILLRMAYVSALLGVMVPLLIWLWMMINPGV</sequence>
<dbReference type="InterPro" id="IPR043760">
    <property type="entry name" value="PycTM_dom"/>
</dbReference>
<proteinExistence type="predicted"/>
<evidence type="ECO:0000256" key="3">
    <source>
        <dbReference type="ARBA" id="ARBA00022692"/>
    </source>
</evidence>
<keyword evidence="7 8" id="KW-0472">Membrane</keyword>
<feature type="transmembrane region" description="Helical" evidence="8">
    <location>
        <begin position="39"/>
        <end position="59"/>
    </location>
</feature>
<keyword evidence="2" id="KW-1003">Cell membrane</keyword>
<dbReference type="RefSeq" id="WP_099018434.1">
    <property type="nucleotide sequence ID" value="NZ_NIHB01000001.1"/>
</dbReference>
<dbReference type="Proteomes" id="UP000295724">
    <property type="component" value="Unassembled WGS sequence"/>
</dbReference>
<evidence type="ECO:0000313" key="11">
    <source>
        <dbReference type="Proteomes" id="UP000295724"/>
    </source>
</evidence>
<evidence type="ECO:0000256" key="8">
    <source>
        <dbReference type="SAM" id="Phobius"/>
    </source>
</evidence>
<keyword evidence="5 8" id="KW-1133">Transmembrane helix</keyword>
<keyword evidence="4" id="KW-0547">Nucleotide-binding</keyword>
<evidence type="ECO:0000256" key="4">
    <source>
        <dbReference type="ARBA" id="ARBA00022741"/>
    </source>
</evidence>
<feature type="domain" description="Pycsar effector protein" evidence="9">
    <location>
        <begin position="19"/>
        <end position="177"/>
    </location>
</feature>
<name>A0A4R6XRQ5_9GAMM</name>
<keyword evidence="6" id="KW-0051">Antiviral defense</keyword>
<evidence type="ECO:0000256" key="7">
    <source>
        <dbReference type="ARBA" id="ARBA00023136"/>
    </source>
</evidence>
<comment type="caution">
    <text evidence="10">The sequence shown here is derived from an EMBL/GenBank/DDBJ whole genome shotgun (WGS) entry which is preliminary data.</text>
</comment>
<dbReference type="GO" id="GO:0005886">
    <property type="term" value="C:plasma membrane"/>
    <property type="evidence" value="ECO:0007669"/>
    <property type="project" value="UniProtKB-SubCell"/>
</dbReference>
<dbReference type="GO" id="GO:0000166">
    <property type="term" value="F:nucleotide binding"/>
    <property type="evidence" value="ECO:0007669"/>
    <property type="project" value="UniProtKB-KW"/>
</dbReference>
<evidence type="ECO:0000256" key="1">
    <source>
        <dbReference type="ARBA" id="ARBA00004236"/>
    </source>
</evidence>
<gene>
    <name evidence="10" type="ORF">C8D91_1571</name>
</gene>